<name>A0A0W0C9Q5_CANGB</name>
<reference evidence="14 15" key="1">
    <citation type="submission" date="2015-10" db="EMBL/GenBank/DDBJ databases">
        <title>Draft genomes sequences of Candida glabrata isolates 1A, 1B, 2A, 2B, 3A and 3B.</title>
        <authorList>
            <person name="Haavelsrud O.E."/>
            <person name="Gaustad P."/>
        </authorList>
    </citation>
    <scope>NUCLEOTIDE SEQUENCE [LARGE SCALE GENOMIC DNA]</scope>
    <source>
        <strain evidence="14">910700640</strain>
    </source>
</reference>
<dbReference type="GO" id="GO:0042773">
    <property type="term" value="P:ATP synthesis coupled electron transport"/>
    <property type="evidence" value="ECO:0007669"/>
    <property type="project" value="EnsemblFungi"/>
</dbReference>
<evidence type="ECO:0000256" key="11">
    <source>
        <dbReference type="ARBA" id="ARBA00047906"/>
    </source>
</evidence>
<dbReference type="PRINTS" id="PR00979">
    <property type="entry name" value="TAFAZZIN"/>
</dbReference>
<keyword evidence="3 14" id="KW-0808">Transferase</keyword>
<dbReference type="SMART" id="SM00563">
    <property type="entry name" value="PlsC"/>
    <property type="match status" value="1"/>
</dbReference>
<dbReference type="AlphaFoldDB" id="A0A0W0C9Q5"/>
<feature type="transmembrane region" description="Helical" evidence="12">
    <location>
        <begin position="22"/>
        <end position="43"/>
    </location>
</feature>
<evidence type="ECO:0000256" key="3">
    <source>
        <dbReference type="ARBA" id="ARBA00022679"/>
    </source>
</evidence>
<dbReference type="GO" id="GO:0005743">
    <property type="term" value="C:mitochondrial inner membrane"/>
    <property type="evidence" value="ECO:0007669"/>
    <property type="project" value="UniProtKB-SubCell"/>
</dbReference>
<evidence type="ECO:0000256" key="5">
    <source>
        <dbReference type="ARBA" id="ARBA00022792"/>
    </source>
</evidence>
<dbReference type="OrthoDB" id="193467at2759"/>
<evidence type="ECO:0000313" key="14">
    <source>
        <dbReference type="EMBL" id="KTB11836.1"/>
    </source>
</evidence>
<feature type="domain" description="Phospholipid/glycerol acyltransferase" evidence="13">
    <location>
        <begin position="71"/>
        <end position="221"/>
    </location>
</feature>
<keyword evidence="5" id="KW-0999">Mitochondrion inner membrane</keyword>
<keyword evidence="12" id="KW-0812">Transmembrane</keyword>
<dbReference type="VEuPathDB" id="FungiDB:GWK60_D05159"/>
<comment type="catalytic activity">
    <reaction evidence="11">
        <text>1'-[1,2-diacyl-sn-glycero-3-phospho],3'-[1-acyl-sn-glycero-3-phospho]-glycerol + a 1,2-diacyl-sn-glycero-3-phosphocholine = a cardiolipin + a 1-acyl-sn-glycero-3-phosphocholine</text>
        <dbReference type="Rhea" id="RHEA:33731"/>
        <dbReference type="ChEBI" id="CHEBI:57643"/>
        <dbReference type="ChEBI" id="CHEBI:58168"/>
        <dbReference type="ChEBI" id="CHEBI:62237"/>
        <dbReference type="ChEBI" id="CHEBI:64743"/>
    </reaction>
    <physiologicalReaction direction="left-to-right" evidence="11">
        <dbReference type="Rhea" id="RHEA:33732"/>
    </physiologicalReaction>
    <physiologicalReaction direction="right-to-left" evidence="11">
        <dbReference type="Rhea" id="RHEA:33733"/>
    </physiologicalReaction>
</comment>
<keyword evidence="7" id="KW-0496">Mitochondrion</keyword>
<evidence type="ECO:0000256" key="9">
    <source>
        <dbReference type="ARBA" id="ARBA00023315"/>
    </source>
</evidence>
<evidence type="ECO:0000256" key="6">
    <source>
        <dbReference type="ARBA" id="ARBA00023098"/>
    </source>
</evidence>
<gene>
    <name evidence="14" type="ORF">AO440_000820</name>
</gene>
<dbReference type="InterPro" id="IPR002123">
    <property type="entry name" value="Plipid/glycerol_acylTrfase"/>
</dbReference>
<dbReference type="VEuPathDB" id="FungiDB:B1J91_D04972g"/>
<dbReference type="GO" id="GO:0005741">
    <property type="term" value="C:mitochondrial outer membrane"/>
    <property type="evidence" value="ECO:0007669"/>
    <property type="project" value="UniProtKB-SubCell"/>
</dbReference>
<comment type="subcellular location">
    <subcellularLocation>
        <location evidence="1">Mitochondrion inner membrane</location>
        <topology evidence="1">Peripheral membrane protein</topology>
        <orientation evidence="1">Intermembrane side</orientation>
    </subcellularLocation>
    <subcellularLocation>
        <location evidence="10">Mitochondrion outer membrane</location>
        <topology evidence="10">Peripheral membrane protein</topology>
        <orientation evidence="10">Intermembrane side</orientation>
    </subcellularLocation>
</comment>
<dbReference type="EMBL" id="LLZZ01000027">
    <property type="protein sequence ID" value="KTB11836.1"/>
    <property type="molecule type" value="Genomic_DNA"/>
</dbReference>
<keyword evidence="9 14" id="KW-0012">Acyltransferase</keyword>
<keyword evidence="6" id="KW-0443">Lipid metabolism</keyword>
<dbReference type="GO" id="GO:0007007">
    <property type="term" value="P:inner mitochondrial membrane organization"/>
    <property type="evidence" value="ECO:0007669"/>
    <property type="project" value="EnsemblFungi"/>
</dbReference>
<dbReference type="PhylomeDB" id="A0A0W0C9Q5"/>
<dbReference type="GO" id="GO:0097250">
    <property type="term" value="P:mitochondrial respirasome assembly"/>
    <property type="evidence" value="ECO:0007669"/>
    <property type="project" value="EnsemblFungi"/>
</dbReference>
<sequence>MSFYNVLKNGDDMLREYPRRSIIWRILSYGTCLFTYGVSRMILSTLYNFKVFNFERLENAMKRSKAENRGVLTIMNHMSMVDDPFVWATFPIRFYSSVDRFRWCLGAENICFQNAALSYFFSLGKTLSTRRFGAGPFQDSIDATVRLFSTDETLLKDKDPNYKPPVRQKSPPWVHIYPEGFVLQLQPPHSNSMRYFRWGVARTILESTVPPIIVPIFSTGFEKIASEEAKGMMRQLMPRNYGSKIKVTIGEEISDEIIFRYRKEWQVLVEKYKDCNNPDEMPDELKYGEEAEDLRSRLAAELREHVAKIRHDECHFPEEDPRFKSVSWWKKFNCSEGESDPDVKIIGKNWAIKRLQTHLKNNENTKDH</sequence>
<protein>
    <recommendedName>
        <fullName evidence="12">Tafazzin family protein</fullName>
    </recommendedName>
</protein>
<dbReference type="VEuPathDB" id="FungiDB:GVI51_D04939"/>
<dbReference type="OMA" id="IMRYFKW"/>
<accession>A0A0W0C9Q5</accession>
<comment type="similarity">
    <text evidence="2 12">Belongs to the taffazin family.</text>
</comment>
<dbReference type="GO" id="GO:0008654">
    <property type="term" value="P:phospholipid biosynthetic process"/>
    <property type="evidence" value="ECO:0007669"/>
    <property type="project" value="EnsemblFungi"/>
</dbReference>
<dbReference type="GO" id="GO:0035965">
    <property type="term" value="P:cardiolipin acyl-chain remodeling"/>
    <property type="evidence" value="ECO:0007669"/>
    <property type="project" value="EnsemblFungi"/>
</dbReference>
<keyword evidence="12" id="KW-1133">Transmembrane helix</keyword>
<evidence type="ECO:0000256" key="1">
    <source>
        <dbReference type="ARBA" id="ARBA00004137"/>
    </source>
</evidence>
<dbReference type="VEuPathDB" id="FungiDB:CAGL0D04972g"/>
<evidence type="ECO:0000256" key="10">
    <source>
        <dbReference type="ARBA" id="ARBA00024323"/>
    </source>
</evidence>
<proteinExistence type="inferred from homology"/>
<evidence type="ECO:0000256" key="8">
    <source>
        <dbReference type="ARBA" id="ARBA00023136"/>
    </source>
</evidence>
<dbReference type="InterPro" id="IPR000872">
    <property type="entry name" value="Tafazzin"/>
</dbReference>
<evidence type="ECO:0000256" key="12">
    <source>
        <dbReference type="RuleBase" id="RU365062"/>
    </source>
</evidence>
<dbReference type="GO" id="GO:0047184">
    <property type="term" value="F:1-acylglycerophosphocholine O-acyltransferase activity"/>
    <property type="evidence" value="ECO:0007669"/>
    <property type="project" value="EnsemblFungi"/>
</dbReference>
<dbReference type="PANTHER" id="PTHR12497:SF0">
    <property type="entry name" value="TAFAZZIN"/>
    <property type="match status" value="1"/>
</dbReference>
<evidence type="ECO:0000256" key="7">
    <source>
        <dbReference type="ARBA" id="ARBA00023128"/>
    </source>
</evidence>
<dbReference type="Proteomes" id="UP000054886">
    <property type="component" value="Unassembled WGS sequence"/>
</dbReference>
<organism evidence="14 15">
    <name type="scientific">Candida glabrata</name>
    <name type="common">Yeast</name>
    <name type="synonym">Torulopsis glabrata</name>
    <dbReference type="NCBI Taxonomy" id="5478"/>
    <lineage>
        <taxon>Eukaryota</taxon>
        <taxon>Fungi</taxon>
        <taxon>Dikarya</taxon>
        <taxon>Ascomycota</taxon>
        <taxon>Saccharomycotina</taxon>
        <taxon>Saccharomycetes</taxon>
        <taxon>Saccharomycetales</taxon>
        <taxon>Saccharomycetaceae</taxon>
        <taxon>Nakaseomyces</taxon>
    </lineage>
</organism>
<dbReference type="CDD" id="cd07989">
    <property type="entry name" value="LPLAT_AGPAT-like"/>
    <property type="match status" value="1"/>
</dbReference>
<evidence type="ECO:0000259" key="13">
    <source>
        <dbReference type="SMART" id="SM00563"/>
    </source>
</evidence>
<comment type="caution">
    <text evidence="14">The sequence shown here is derived from an EMBL/GenBank/DDBJ whole genome shotgun (WGS) entry which is preliminary data.</text>
</comment>
<dbReference type="PANTHER" id="PTHR12497">
    <property type="entry name" value="TAZ PROTEIN TAFAZZIN"/>
    <property type="match status" value="1"/>
</dbReference>
<keyword evidence="4" id="KW-1000">Mitochondrion outer membrane</keyword>
<keyword evidence="8 12" id="KW-0472">Membrane</keyword>
<evidence type="ECO:0000313" key="15">
    <source>
        <dbReference type="Proteomes" id="UP000054886"/>
    </source>
</evidence>
<evidence type="ECO:0000256" key="2">
    <source>
        <dbReference type="ARBA" id="ARBA00010524"/>
    </source>
</evidence>
<dbReference type="Pfam" id="PF01553">
    <property type="entry name" value="Acyltransferase"/>
    <property type="match status" value="1"/>
</dbReference>
<evidence type="ECO:0000256" key="4">
    <source>
        <dbReference type="ARBA" id="ARBA00022787"/>
    </source>
</evidence>